<dbReference type="Proteomes" id="UP000324392">
    <property type="component" value="Chromosome"/>
</dbReference>
<proteinExistence type="predicted"/>
<name>A0A455VH75_9GAMM</name>
<protein>
    <submittedName>
        <fullName evidence="1">Uncharacterized protein</fullName>
    </submittedName>
</protein>
<sequence>MCKLDTNIYQHVLNAENTPPNVNNNLIIILRVSLLHKRWGSKLYGSSIAKLYLQIFPESIKSCEKSYIT</sequence>
<accession>A0A455VH75</accession>
<dbReference type="EMBL" id="AP019531">
    <property type="protein sequence ID" value="BBI92423.1"/>
    <property type="molecule type" value="Genomic_DNA"/>
</dbReference>
<reference evidence="1 2" key="1">
    <citation type="submission" date="2019-03" db="EMBL/GenBank/DDBJ databases">
        <title>The genome sequence of Candidatus Serratia symbiotica strain IS.</title>
        <authorList>
            <person name="Nikoh N."/>
            <person name="Koga R."/>
            <person name="Oshima K."/>
            <person name="Hattori M."/>
            <person name="Fukatsu T."/>
        </authorList>
    </citation>
    <scope>NUCLEOTIDE SEQUENCE [LARGE SCALE GENOMIC DNA]</scope>
    <source>
        <strain evidence="1 2">IS</strain>
    </source>
</reference>
<dbReference type="AlphaFoldDB" id="A0A455VH75"/>
<evidence type="ECO:0000313" key="2">
    <source>
        <dbReference type="Proteomes" id="UP000324392"/>
    </source>
</evidence>
<gene>
    <name evidence="1" type="ORF">SSYIS1_21480</name>
</gene>
<organism evidence="1 2">
    <name type="scientific">Serratia symbiotica</name>
    <dbReference type="NCBI Taxonomy" id="138074"/>
    <lineage>
        <taxon>Bacteria</taxon>
        <taxon>Pseudomonadati</taxon>
        <taxon>Pseudomonadota</taxon>
        <taxon>Gammaproteobacteria</taxon>
        <taxon>Enterobacterales</taxon>
        <taxon>Yersiniaceae</taxon>
        <taxon>Serratia</taxon>
    </lineage>
</organism>
<evidence type="ECO:0000313" key="1">
    <source>
        <dbReference type="EMBL" id="BBI92423.1"/>
    </source>
</evidence>